<gene>
    <name evidence="3" type="ORF">LTR91_026481</name>
</gene>
<keyword evidence="1" id="KW-0378">Hydrolase</keyword>
<dbReference type="GO" id="GO:0016020">
    <property type="term" value="C:membrane"/>
    <property type="evidence" value="ECO:0007669"/>
    <property type="project" value="TreeGrafter"/>
</dbReference>
<protein>
    <recommendedName>
        <fullName evidence="5">PNPLA domain-containing protein</fullName>
    </recommendedName>
</protein>
<dbReference type="Gene3D" id="3.40.1090.10">
    <property type="entry name" value="Cytosolic phospholipase A2 catalytic domain"/>
    <property type="match status" value="1"/>
</dbReference>
<evidence type="ECO:0000256" key="2">
    <source>
        <dbReference type="ARBA" id="ARBA00022963"/>
    </source>
</evidence>
<dbReference type="GO" id="GO:0047499">
    <property type="term" value="F:calcium-independent phospholipase A2 activity"/>
    <property type="evidence" value="ECO:0007669"/>
    <property type="project" value="TreeGrafter"/>
</dbReference>
<dbReference type="GO" id="GO:0016042">
    <property type="term" value="P:lipid catabolic process"/>
    <property type="evidence" value="ECO:0007669"/>
    <property type="project" value="UniProtKB-KW"/>
</dbReference>
<accession>A0AAN6JVL0</accession>
<organism evidence="3 4">
    <name type="scientific">Friedmanniomyces endolithicus</name>
    <dbReference type="NCBI Taxonomy" id="329885"/>
    <lineage>
        <taxon>Eukaryota</taxon>
        <taxon>Fungi</taxon>
        <taxon>Dikarya</taxon>
        <taxon>Ascomycota</taxon>
        <taxon>Pezizomycotina</taxon>
        <taxon>Dothideomycetes</taxon>
        <taxon>Dothideomycetidae</taxon>
        <taxon>Mycosphaerellales</taxon>
        <taxon>Teratosphaeriaceae</taxon>
        <taxon>Friedmanniomyces</taxon>
    </lineage>
</organism>
<evidence type="ECO:0000313" key="3">
    <source>
        <dbReference type="EMBL" id="KAK0949412.1"/>
    </source>
</evidence>
<feature type="non-terminal residue" evidence="3">
    <location>
        <position position="1"/>
    </location>
</feature>
<reference evidence="3" key="1">
    <citation type="submission" date="2023-06" db="EMBL/GenBank/DDBJ databases">
        <title>Black Yeasts Isolated from many extreme environments.</title>
        <authorList>
            <person name="Coleine C."/>
            <person name="Stajich J.E."/>
            <person name="Selbmann L."/>
        </authorList>
    </citation>
    <scope>NUCLEOTIDE SEQUENCE</scope>
    <source>
        <strain evidence="3">CCFEE 5200</strain>
    </source>
</reference>
<comment type="caution">
    <text evidence="3">The sequence shown here is derived from an EMBL/GenBank/DDBJ whole genome shotgun (WGS) entry which is preliminary data.</text>
</comment>
<dbReference type="SUPFAM" id="SSF52151">
    <property type="entry name" value="FabD/lysophospholipase-like"/>
    <property type="match status" value="1"/>
</dbReference>
<dbReference type="EMBL" id="JAUJLE010001176">
    <property type="protein sequence ID" value="KAK0949412.1"/>
    <property type="molecule type" value="Genomic_DNA"/>
</dbReference>
<evidence type="ECO:0000313" key="4">
    <source>
        <dbReference type="Proteomes" id="UP001175353"/>
    </source>
</evidence>
<evidence type="ECO:0000256" key="1">
    <source>
        <dbReference type="ARBA" id="ARBA00022801"/>
    </source>
</evidence>
<name>A0AAN6JVL0_9PEZI</name>
<sequence length="275" mass="31454">LFAPLSLPDLGTFQDGALRHNNPVNIALWEASRIWARYTQKDVVLSLGTGTGPDAVSPQRTSTRPSFRDGFIPRLCRSFLTGLDGEMTWRHLLNHLEKDAEHRYFRLNVIFADHEPRLDDITAMEKLSSDVISNKDDQQLTEVKFALLASSFFFELKRAPKYDSSGFYICQGEIRVRGDHTKIFMALRKMSAATMEFHKGSVPLGKFEHLKDICSGCYRFRKKVCFFVRRPAEVIALTMTMGDSRRNISGFPQVASCFAQQQHLIRSMQRRQLVS</sequence>
<dbReference type="GO" id="GO:0019369">
    <property type="term" value="P:arachidonate metabolic process"/>
    <property type="evidence" value="ECO:0007669"/>
    <property type="project" value="TreeGrafter"/>
</dbReference>
<keyword evidence="2" id="KW-0442">Lipid degradation</keyword>
<keyword evidence="4" id="KW-1185">Reference proteome</keyword>
<dbReference type="PANTHER" id="PTHR24185:SF1">
    <property type="entry name" value="CALCIUM-INDEPENDENT PHOSPHOLIPASE A2-GAMMA"/>
    <property type="match status" value="1"/>
</dbReference>
<dbReference type="Proteomes" id="UP001175353">
    <property type="component" value="Unassembled WGS sequence"/>
</dbReference>
<keyword evidence="2" id="KW-0443">Lipid metabolism</keyword>
<dbReference type="InterPro" id="IPR016035">
    <property type="entry name" value="Acyl_Trfase/lysoPLipase"/>
</dbReference>
<dbReference type="PANTHER" id="PTHR24185">
    <property type="entry name" value="CALCIUM-INDEPENDENT PHOSPHOLIPASE A2-GAMMA"/>
    <property type="match status" value="1"/>
</dbReference>
<proteinExistence type="predicted"/>
<dbReference type="AlphaFoldDB" id="A0AAN6JVL0"/>
<evidence type="ECO:0008006" key="5">
    <source>
        <dbReference type="Google" id="ProtNLM"/>
    </source>
</evidence>